<dbReference type="EMBL" id="JAQQBS010000002">
    <property type="protein sequence ID" value="KAK0173167.1"/>
    <property type="molecule type" value="Genomic_DNA"/>
</dbReference>
<evidence type="ECO:0000313" key="4">
    <source>
        <dbReference type="Proteomes" id="UP001168990"/>
    </source>
</evidence>
<feature type="transmembrane region" description="Helical" evidence="2">
    <location>
        <begin position="265"/>
        <end position="284"/>
    </location>
</feature>
<evidence type="ECO:0000313" key="3">
    <source>
        <dbReference type="EMBL" id="KAK0173167.1"/>
    </source>
</evidence>
<proteinExistence type="predicted"/>
<feature type="region of interest" description="Disordered" evidence="1">
    <location>
        <begin position="74"/>
        <end position="98"/>
    </location>
</feature>
<sequence length="412" mass="45265">MYAAAGGASIASRRKQKRLHLNKQQASAQSAAAAAVRNRITGGINDTTATTHATKFSRSHVPILHPTHPSLPLNQPASSSTTTCAFHSSHEHHRHRRRFRHHHHYHHHHHHHHHHRQQPDKIVSNFLAPPISPIQFPISPPPLSLESPNSLTHPFKSSNFPFPPPSFLDLRVSPSTSELQCGSQTSGKAAWQGCSRPSPLPLSPASPLGSRGGYKTKQCEAHRRWMKRNRIRDASYCYGSSEDDDEGSSSAGRRRPEVNAAVNTVLYAGLGTTALGLVISFVGTGEKGFLSPELRMVGPSLLCAGFLCCLLRILLCLCLCRCCGDCRWKPCRVVIVDKDKMRKSDKSNATTSTGQNTTSLLPESQSNNREMTTTKITTLTKASMPQRTTSLSNNTWPVKGHELLLSPAQLPE</sequence>
<feature type="compositionally biased region" description="Polar residues" evidence="1">
    <location>
        <begin position="347"/>
        <end position="370"/>
    </location>
</feature>
<feature type="compositionally biased region" description="Polar residues" evidence="1">
    <location>
        <begin position="383"/>
        <end position="395"/>
    </location>
</feature>
<feature type="region of interest" description="Disordered" evidence="1">
    <location>
        <begin position="177"/>
        <end position="215"/>
    </location>
</feature>
<feature type="region of interest" description="Disordered" evidence="1">
    <location>
        <begin position="342"/>
        <end position="370"/>
    </location>
</feature>
<protein>
    <submittedName>
        <fullName evidence="3">Uncharacterized protein</fullName>
    </submittedName>
</protein>
<keyword evidence="2" id="KW-0472">Membrane</keyword>
<comment type="caution">
    <text evidence="3">The sequence shown here is derived from an EMBL/GenBank/DDBJ whole genome shotgun (WGS) entry which is preliminary data.</text>
</comment>
<feature type="compositionally biased region" description="Polar residues" evidence="1">
    <location>
        <begin position="177"/>
        <end position="187"/>
    </location>
</feature>
<evidence type="ECO:0000256" key="1">
    <source>
        <dbReference type="SAM" id="MobiDB-lite"/>
    </source>
</evidence>
<feature type="transmembrane region" description="Helical" evidence="2">
    <location>
        <begin position="296"/>
        <end position="315"/>
    </location>
</feature>
<gene>
    <name evidence="3" type="ORF">PV328_006405</name>
</gene>
<reference evidence="3" key="2">
    <citation type="submission" date="2023-03" db="EMBL/GenBank/DDBJ databases">
        <authorList>
            <person name="Inwood S.N."/>
            <person name="Skelly J.G."/>
            <person name="Guhlin J."/>
            <person name="Harrop T.W.R."/>
            <person name="Goldson S.G."/>
            <person name="Dearden P.K."/>
        </authorList>
    </citation>
    <scope>NUCLEOTIDE SEQUENCE</scope>
    <source>
        <strain evidence="3">Irish</strain>
        <tissue evidence="3">Whole body</tissue>
    </source>
</reference>
<dbReference type="Proteomes" id="UP001168990">
    <property type="component" value="Unassembled WGS sequence"/>
</dbReference>
<feature type="compositionally biased region" description="Low complexity" evidence="1">
    <location>
        <begin position="1"/>
        <end position="11"/>
    </location>
</feature>
<feature type="compositionally biased region" description="Basic residues" evidence="1">
    <location>
        <begin position="12"/>
        <end position="21"/>
    </location>
</feature>
<feature type="compositionally biased region" description="Polar residues" evidence="1">
    <location>
        <begin position="74"/>
        <end position="86"/>
    </location>
</feature>
<feature type="region of interest" description="Disordered" evidence="1">
    <location>
        <begin position="1"/>
        <end position="26"/>
    </location>
</feature>
<evidence type="ECO:0000256" key="2">
    <source>
        <dbReference type="SAM" id="Phobius"/>
    </source>
</evidence>
<name>A0AA39FP09_9HYME</name>
<feature type="region of interest" description="Disordered" evidence="1">
    <location>
        <begin position="376"/>
        <end position="395"/>
    </location>
</feature>
<dbReference type="AlphaFoldDB" id="A0AA39FP09"/>
<keyword evidence="4" id="KW-1185">Reference proteome</keyword>
<keyword evidence="2" id="KW-0812">Transmembrane</keyword>
<keyword evidence="2" id="KW-1133">Transmembrane helix</keyword>
<reference evidence="3" key="1">
    <citation type="journal article" date="2023" name="bioRxiv">
        <title>Scaffold-level genome assemblies of two parasitoid biocontrol wasps reveal the parthenogenesis mechanism and an associated novel virus.</title>
        <authorList>
            <person name="Inwood S."/>
            <person name="Skelly J."/>
            <person name="Guhlin J."/>
            <person name="Harrop T."/>
            <person name="Goldson S."/>
            <person name="Dearden P."/>
        </authorList>
    </citation>
    <scope>NUCLEOTIDE SEQUENCE</scope>
    <source>
        <strain evidence="3">Irish</strain>
        <tissue evidence="3">Whole body</tissue>
    </source>
</reference>
<organism evidence="3 4">
    <name type="scientific">Microctonus aethiopoides</name>
    <dbReference type="NCBI Taxonomy" id="144406"/>
    <lineage>
        <taxon>Eukaryota</taxon>
        <taxon>Metazoa</taxon>
        <taxon>Ecdysozoa</taxon>
        <taxon>Arthropoda</taxon>
        <taxon>Hexapoda</taxon>
        <taxon>Insecta</taxon>
        <taxon>Pterygota</taxon>
        <taxon>Neoptera</taxon>
        <taxon>Endopterygota</taxon>
        <taxon>Hymenoptera</taxon>
        <taxon>Apocrita</taxon>
        <taxon>Ichneumonoidea</taxon>
        <taxon>Braconidae</taxon>
        <taxon>Euphorinae</taxon>
        <taxon>Microctonus</taxon>
    </lineage>
</organism>
<accession>A0AA39FP09</accession>